<dbReference type="InterPro" id="IPR006683">
    <property type="entry name" value="Thioestr_dom"/>
</dbReference>
<dbReference type="Proteomes" id="UP000078070">
    <property type="component" value="Chromosome"/>
</dbReference>
<reference evidence="2 3" key="2">
    <citation type="journal article" date="2018" name="Int. J. Syst. Evol. Microbiol.">
        <title>Marinobacterium aestuarii sp. nov., a benzene-degrading marine bacterium isolated from estuary sediment.</title>
        <authorList>
            <person name="Bae S.S."/>
            <person name="Jung J."/>
            <person name="Chung D."/>
            <person name="Baek K."/>
        </authorList>
    </citation>
    <scope>NUCLEOTIDE SEQUENCE [LARGE SCALE GENOMIC DNA]</scope>
    <source>
        <strain evidence="2 3">ST58-10</strain>
    </source>
</reference>
<dbReference type="OrthoDB" id="21822at2"/>
<evidence type="ECO:0000313" key="3">
    <source>
        <dbReference type="Proteomes" id="UP000078070"/>
    </source>
</evidence>
<dbReference type="Gene3D" id="3.10.129.10">
    <property type="entry name" value="Hotdog Thioesterase"/>
    <property type="match status" value="1"/>
</dbReference>
<gene>
    <name evidence="2" type="ORF">A8C75_04825</name>
</gene>
<keyword evidence="3" id="KW-1185">Reference proteome</keyword>
<sequence>MVFQKEEVIRFRHCDPAGIVFYPRYLEILNDTVEDWFQAMGFAFSDMQARFGAGVPTVNLNITFSKPCRQADRLSLLLSCLRVGDSSFEVRISGWREGEAILEAQLVLCFSAIGERVGKVSIPPQIRQQLLKYQAAPAVAPAPAG</sequence>
<dbReference type="GO" id="GO:0016790">
    <property type="term" value="F:thiolester hydrolase activity"/>
    <property type="evidence" value="ECO:0007669"/>
    <property type="project" value="UniProtKB-ARBA"/>
</dbReference>
<reference evidence="3" key="1">
    <citation type="submission" date="2016-05" db="EMBL/GenBank/DDBJ databases">
        <authorList>
            <person name="Baek K."/>
            <person name="Yang S.-J."/>
        </authorList>
    </citation>
    <scope>NUCLEOTIDE SEQUENCE [LARGE SCALE GENOMIC DNA]</scope>
    <source>
        <strain evidence="3">ST58-10</strain>
    </source>
</reference>
<dbReference type="CDD" id="cd00586">
    <property type="entry name" value="4HBT"/>
    <property type="match status" value="1"/>
</dbReference>
<dbReference type="InterPro" id="IPR029069">
    <property type="entry name" value="HotDog_dom_sf"/>
</dbReference>
<accession>A0A1A9EWG5</accession>
<evidence type="ECO:0000259" key="1">
    <source>
        <dbReference type="Pfam" id="PF03061"/>
    </source>
</evidence>
<dbReference type="AlphaFoldDB" id="A0A1A9EWG5"/>
<feature type="domain" description="Thioesterase" evidence="1">
    <location>
        <begin position="18"/>
        <end position="99"/>
    </location>
</feature>
<name>A0A1A9EWG5_9GAMM</name>
<dbReference type="RefSeq" id="WP_067378892.1">
    <property type="nucleotide sequence ID" value="NZ_CP015839.1"/>
</dbReference>
<dbReference type="SUPFAM" id="SSF54637">
    <property type="entry name" value="Thioesterase/thiol ester dehydrase-isomerase"/>
    <property type="match status" value="1"/>
</dbReference>
<dbReference type="KEGG" id="mars:A8C75_04825"/>
<organism evidence="2 3">
    <name type="scientific">Marinobacterium aestuarii</name>
    <dbReference type="NCBI Taxonomy" id="1821621"/>
    <lineage>
        <taxon>Bacteria</taxon>
        <taxon>Pseudomonadati</taxon>
        <taxon>Pseudomonadota</taxon>
        <taxon>Gammaproteobacteria</taxon>
        <taxon>Oceanospirillales</taxon>
        <taxon>Oceanospirillaceae</taxon>
        <taxon>Marinobacterium</taxon>
    </lineage>
</organism>
<dbReference type="EMBL" id="CP015839">
    <property type="protein sequence ID" value="ANG61873.1"/>
    <property type="molecule type" value="Genomic_DNA"/>
</dbReference>
<evidence type="ECO:0000313" key="2">
    <source>
        <dbReference type="EMBL" id="ANG61873.1"/>
    </source>
</evidence>
<protein>
    <recommendedName>
        <fullName evidence="1">Thioesterase domain-containing protein</fullName>
    </recommendedName>
</protein>
<proteinExistence type="predicted"/>
<dbReference type="Pfam" id="PF03061">
    <property type="entry name" value="4HBT"/>
    <property type="match status" value="1"/>
</dbReference>
<dbReference type="STRING" id="1821621.A8C75_04825"/>